<proteinExistence type="predicted"/>
<organism evidence="4 5">
    <name type="scientific">Zhongshania guokunii</name>
    <dbReference type="NCBI Taxonomy" id="641783"/>
    <lineage>
        <taxon>Bacteria</taxon>
        <taxon>Pseudomonadati</taxon>
        <taxon>Pseudomonadota</taxon>
        <taxon>Gammaproteobacteria</taxon>
        <taxon>Cellvibrionales</taxon>
        <taxon>Spongiibacteraceae</taxon>
        <taxon>Zhongshania</taxon>
    </lineage>
</organism>
<dbReference type="InterPro" id="IPR005546">
    <property type="entry name" value="Autotransporte_beta"/>
</dbReference>
<evidence type="ECO:0000259" key="3">
    <source>
        <dbReference type="PROSITE" id="PS51208"/>
    </source>
</evidence>
<protein>
    <submittedName>
        <fullName evidence="4">Autotransporter domain-containing protein</fullName>
    </submittedName>
</protein>
<dbReference type="PROSITE" id="PS51208">
    <property type="entry name" value="AUTOTRANSPORTER"/>
    <property type="match status" value="1"/>
</dbReference>
<dbReference type="SUPFAM" id="SSF103515">
    <property type="entry name" value="Autotransporter"/>
    <property type="match status" value="1"/>
</dbReference>
<feature type="signal peptide" evidence="2">
    <location>
        <begin position="1"/>
        <end position="26"/>
    </location>
</feature>
<dbReference type="RefSeq" id="WP_368380024.1">
    <property type="nucleotide sequence ID" value="NZ_JBFRYA010000001.1"/>
</dbReference>
<evidence type="ECO:0000256" key="2">
    <source>
        <dbReference type="SAM" id="SignalP"/>
    </source>
</evidence>
<dbReference type="Proteomes" id="UP001557485">
    <property type="component" value="Unassembled WGS sequence"/>
</dbReference>
<dbReference type="EMBL" id="JBFRYA010000001">
    <property type="protein sequence ID" value="MEX1667716.1"/>
    <property type="molecule type" value="Genomic_DNA"/>
</dbReference>
<dbReference type="InterPro" id="IPR036709">
    <property type="entry name" value="Autotransporte_beta_dom_sf"/>
</dbReference>
<feature type="domain" description="Autotransporter" evidence="3">
    <location>
        <begin position="145"/>
        <end position="426"/>
    </location>
</feature>
<dbReference type="SMART" id="SM00869">
    <property type="entry name" value="Autotransporter"/>
    <property type="match status" value="1"/>
</dbReference>
<comment type="caution">
    <text evidence="4">The sequence shown here is derived from an EMBL/GenBank/DDBJ whole genome shotgun (WGS) entry which is preliminary data.</text>
</comment>
<reference evidence="4 5" key="1">
    <citation type="journal article" date="2011" name="Int. J. Syst. Evol. Microbiol.">
        <title>Zhongshania antarctica gen. nov., sp. nov. and Zhongshania guokunii sp. nov., gammaproteobacteria respectively isolated from coastal attached (fast) ice and surface seawater of the Antarctic.</title>
        <authorList>
            <person name="Li H.J."/>
            <person name="Zhang X.Y."/>
            <person name="Chen C.X."/>
            <person name="Zhang Y.J."/>
            <person name="Gao Z.M."/>
            <person name="Yu Y."/>
            <person name="Chen X.L."/>
            <person name="Chen B."/>
            <person name="Zhang Y.Z."/>
        </authorList>
    </citation>
    <scope>NUCLEOTIDE SEQUENCE [LARGE SCALE GENOMIC DNA]</scope>
    <source>
        <strain evidence="4 5">ZS6-22T</strain>
    </source>
</reference>
<feature type="compositionally biased region" description="Polar residues" evidence="1">
    <location>
        <begin position="56"/>
        <end position="83"/>
    </location>
</feature>
<evidence type="ECO:0000313" key="5">
    <source>
        <dbReference type="Proteomes" id="UP001557485"/>
    </source>
</evidence>
<keyword evidence="2" id="KW-0732">Signal</keyword>
<dbReference type="Pfam" id="PF03797">
    <property type="entry name" value="Autotransporter"/>
    <property type="match status" value="1"/>
</dbReference>
<name>A0ABV3U1I9_9GAMM</name>
<evidence type="ECO:0000256" key="1">
    <source>
        <dbReference type="SAM" id="MobiDB-lite"/>
    </source>
</evidence>
<dbReference type="Gene3D" id="2.40.128.130">
    <property type="entry name" value="Autotransporter beta-domain"/>
    <property type="match status" value="1"/>
</dbReference>
<feature type="region of interest" description="Disordered" evidence="1">
    <location>
        <begin position="32"/>
        <end position="98"/>
    </location>
</feature>
<feature type="chain" id="PRO_5045296226" evidence="2">
    <location>
        <begin position="27"/>
        <end position="427"/>
    </location>
</feature>
<sequence length="427" mass="45358">MASINFKTAVLSGFVFSVVSALPLQAAETCKGQHNTNTDQEYPPNEPTGSVGTGGDSASISSPSVARVSETSEPSTTAGSSPDSCGATVTEGGGSQAQDTAMTLGSKINSFRGRSGGGSGKKKQVATFNYHALGGAAGDGDNALLDSSRFSLFSFADYTERDREATASSSGYKQQASALTLGFDYRIDDSSFAGMSISRSDGDSDLDSRLGGSEVSVNMLGVHGARYWAEHYISMLVAYGAMDIDIARLGAGDSFKATTDGKYWYADLTMGTEYQYGPLRLSPTMRALLMTGEIDAYTERSASGFGAVRSINSQDIDSNILSLALQADYSLLQSWGVLLPSMRAEFNFDQGDGYKTNGQTLNDGDKTVIGSISDLSDEPDSSTLAVSWGVSGQFKRGFAAYAVYERLFLHDYMNKYTATLGFRYELP</sequence>
<gene>
    <name evidence="4" type="ORF">AB4876_02270</name>
</gene>
<keyword evidence="5" id="KW-1185">Reference proteome</keyword>
<evidence type="ECO:0000313" key="4">
    <source>
        <dbReference type="EMBL" id="MEX1667716.1"/>
    </source>
</evidence>
<accession>A0ABV3U1I9</accession>